<proteinExistence type="predicted"/>
<evidence type="ECO:0000313" key="2">
    <source>
        <dbReference type="Proteomes" id="UP000007879"/>
    </source>
</evidence>
<dbReference type="KEGG" id="aqu:109590810"/>
<name>A0AAN0JZ92_AMPQE</name>
<protein>
    <submittedName>
        <fullName evidence="1">Uncharacterized protein</fullName>
    </submittedName>
</protein>
<reference evidence="1" key="2">
    <citation type="submission" date="2024-06" db="UniProtKB">
        <authorList>
            <consortium name="EnsemblMetazoa"/>
        </authorList>
    </citation>
    <scope>IDENTIFICATION</scope>
</reference>
<dbReference type="AlphaFoldDB" id="A0AAN0JZ92"/>
<sequence>MILEEAEYKLRDAISSKEKETSQLQQELLMVKALTLPEEDDLLFVQSDTESVKEVEEEPLYEELTVLRSKFNEIKDLPNKLSKMKIEYLRSLASNTDSAASRVRRGMSFEIDDFKFHLKARTSPDYQPLVDNKRIMGEITRKNNINEYGTNY</sequence>
<dbReference type="GeneID" id="109590810"/>
<organism evidence="1 2">
    <name type="scientific">Amphimedon queenslandica</name>
    <name type="common">Sponge</name>
    <dbReference type="NCBI Taxonomy" id="400682"/>
    <lineage>
        <taxon>Eukaryota</taxon>
        <taxon>Metazoa</taxon>
        <taxon>Porifera</taxon>
        <taxon>Demospongiae</taxon>
        <taxon>Heteroscleromorpha</taxon>
        <taxon>Haplosclerida</taxon>
        <taxon>Niphatidae</taxon>
        <taxon>Amphimedon</taxon>
    </lineage>
</organism>
<dbReference type="EnsemblMetazoa" id="XM_020006685.1">
    <property type="protein sequence ID" value="XP_019862244.1"/>
    <property type="gene ID" value="LOC109590810"/>
</dbReference>
<reference evidence="2" key="1">
    <citation type="journal article" date="2010" name="Nature">
        <title>The Amphimedon queenslandica genome and the evolution of animal complexity.</title>
        <authorList>
            <person name="Srivastava M."/>
            <person name="Simakov O."/>
            <person name="Chapman J."/>
            <person name="Fahey B."/>
            <person name="Gauthier M.E."/>
            <person name="Mitros T."/>
            <person name="Richards G.S."/>
            <person name="Conaco C."/>
            <person name="Dacre M."/>
            <person name="Hellsten U."/>
            <person name="Larroux C."/>
            <person name="Putnam N.H."/>
            <person name="Stanke M."/>
            <person name="Adamska M."/>
            <person name="Darling A."/>
            <person name="Degnan S.M."/>
            <person name="Oakley T.H."/>
            <person name="Plachetzki D.C."/>
            <person name="Zhai Y."/>
            <person name="Adamski M."/>
            <person name="Calcino A."/>
            <person name="Cummins S.F."/>
            <person name="Goodstein D.M."/>
            <person name="Harris C."/>
            <person name="Jackson D.J."/>
            <person name="Leys S.P."/>
            <person name="Shu S."/>
            <person name="Woodcroft B.J."/>
            <person name="Vervoort M."/>
            <person name="Kosik K.S."/>
            <person name="Manning G."/>
            <person name="Degnan B.M."/>
            <person name="Rokhsar D.S."/>
        </authorList>
    </citation>
    <scope>NUCLEOTIDE SEQUENCE [LARGE SCALE GENOMIC DNA]</scope>
</reference>
<evidence type="ECO:0000313" key="1">
    <source>
        <dbReference type="EnsemblMetazoa" id="XP_019862244.1"/>
    </source>
</evidence>
<keyword evidence="2" id="KW-1185">Reference proteome</keyword>
<dbReference type="Proteomes" id="UP000007879">
    <property type="component" value="Unassembled WGS sequence"/>
</dbReference>
<accession>A0AAN0JZ92</accession>
<dbReference type="RefSeq" id="XP_019862244.1">
    <property type="nucleotide sequence ID" value="XM_020006685.1"/>
</dbReference>